<proteinExistence type="predicted"/>
<dbReference type="Proteomes" id="UP000663881">
    <property type="component" value="Unassembled WGS sequence"/>
</dbReference>
<feature type="coiled-coil region" evidence="6">
    <location>
        <begin position="1637"/>
        <end position="1664"/>
    </location>
</feature>
<feature type="coiled-coil region" evidence="6">
    <location>
        <begin position="1508"/>
        <end position="1569"/>
    </location>
</feature>
<keyword evidence="6" id="KW-0175">Coiled coil</keyword>
<feature type="coiled-coil region" evidence="6">
    <location>
        <begin position="1377"/>
        <end position="1404"/>
    </location>
</feature>
<organism evidence="8 9">
    <name type="scientific">Adineta steineri</name>
    <dbReference type="NCBI Taxonomy" id="433720"/>
    <lineage>
        <taxon>Eukaryota</taxon>
        <taxon>Metazoa</taxon>
        <taxon>Spiralia</taxon>
        <taxon>Gnathifera</taxon>
        <taxon>Rotifera</taxon>
        <taxon>Eurotatoria</taxon>
        <taxon>Bdelloidea</taxon>
        <taxon>Adinetida</taxon>
        <taxon>Adinetidae</taxon>
        <taxon>Adineta</taxon>
    </lineage>
</organism>
<dbReference type="PANTHER" id="PTHR14514">
    <property type="entry name" value="PKA ANCHORING PROTEIN"/>
    <property type="match status" value="1"/>
</dbReference>
<reference evidence="8" key="1">
    <citation type="submission" date="2021-02" db="EMBL/GenBank/DDBJ databases">
        <authorList>
            <person name="Nowell W R."/>
        </authorList>
    </citation>
    <scope>NUCLEOTIDE SEQUENCE</scope>
</reference>
<dbReference type="Pfam" id="PF00435">
    <property type="entry name" value="Spectrin"/>
    <property type="match status" value="1"/>
</dbReference>
<feature type="coiled-coil region" evidence="6">
    <location>
        <begin position="2393"/>
        <end position="2420"/>
    </location>
</feature>
<feature type="non-terminal residue" evidence="8">
    <location>
        <position position="1"/>
    </location>
</feature>
<dbReference type="EMBL" id="CAJOAY010001355">
    <property type="protein sequence ID" value="CAF3832073.1"/>
    <property type="molecule type" value="Genomic_DNA"/>
</dbReference>
<dbReference type="InterPro" id="IPR002017">
    <property type="entry name" value="Spectrin_repeat"/>
</dbReference>
<feature type="coiled-coil region" evidence="6">
    <location>
        <begin position="1235"/>
        <end position="1276"/>
    </location>
</feature>
<feature type="coiled-coil region" evidence="6">
    <location>
        <begin position="2902"/>
        <end position="2933"/>
    </location>
</feature>
<feature type="coiled-coil region" evidence="6">
    <location>
        <begin position="1708"/>
        <end position="1775"/>
    </location>
</feature>
<name>A0A819DC53_9BILA</name>
<evidence type="ECO:0000256" key="7">
    <source>
        <dbReference type="SAM" id="MobiDB-lite"/>
    </source>
</evidence>
<feature type="coiled-coil region" evidence="6">
    <location>
        <begin position="829"/>
        <end position="856"/>
    </location>
</feature>
<feature type="coiled-coil region" evidence="6">
    <location>
        <begin position="3372"/>
        <end position="3434"/>
    </location>
</feature>
<evidence type="ECO:0000313" key="9">
    <source>
        <dbReference type="Proteomes" id="UP000663881"/>
    </source>
</evidence>
<keyword evidence="2" id="KW-0597">Phosphoprotein</keyword>
<dbReference type="Gene3D" id="1.20.58.60">
    <property type="match status" value="10"/>
</dbReference>
<comment type="caution">
    <text evidence="8">The sequence shown here is derived from an EMBL/GenBank/DDBJ whole genome shotgun (WGS) entry which is preliminary data.</text>
</comment>
<feature type="coiled-coil region" evidence="6">
    <location>
        <begin position="2696"/>
        <end position="2828"/>
    </location>
</feature>
<feature type="coiled-coil region" evidence="6">
    <location>
        <begin position="3970"/>
        <end position="4004"/>
    </location>
</feature>
<feature type="compositionally biased region" description="Low complexity" evidence="7">
    <location>
        <begin position="4905"/>
        <end position="4918"/>
    </location>
</feature>
<comment type="subcellular location">
    <subcellularLocation>
        <location evidence="1">Nucleus membrane</location>
    </subcellularLocation>
</comment>
<keyword evidence="5" id="KW-0539">Nucleus</keyword>
<evidence type="ECO:0000313" key="8">
    <source>
        <dbReference type="EMBL" id="CAF3832073.1"/>
    </source>
</evidence>
<accession>A0A819DC53</accession>
<feature type="coiled-coil region" evidence="6">
    <location>
        <begin position="3007"/>
        <end position="3203"/>
    </location>
</feature>
<dbReference type="PANTHER" id="PTHR14514:SF2">
    <property type="entry name" value="A-KINASE ANCHOR PROTEIN 6"/>
    <property type="match status" value="1"/>
</dbReference>
<sequence>QIKSKHEQLYHETKILENRFRSEYTTLKQWIEIQQQLELILTKLTKDFDQITQYNTLIQLEEYSENLILNLNKQEHIENLFQQTKQIIECLDQSSQYSIIRTIEQYETRWKNFQERLNNKHEEIKKIHSQSTNLIQDCEIIMKKSINFILTLNDIQKDPTLLSKDKLDQLKTEHMQSLTSLTLIIENNLSSARDLSVILTNEPQIQNLIEQLIEIQNKLKEQYELILRQNEELVERFNISLHEHNNLERQLTTSLYDIEQCLSLTGDQFTHQTRQYLNEYETNQRSIIIDLQKLSDHNLLLSSDVKATEYFQERYNHLKEIHLNLEQKANNLRERINVSLTINDKINDNIRQIKRKLVLYENDLQRLKTEIPNTVSDKRIRAESAVTVFNDLESLAEVIDELIRNAEHTCETSAENIQSLNEIKTQHEEMFNEFKEQVQNTNLYFNEHFNYGESARTLRSFITDVTTDLCNLDKKPISMIEETKELIESKITQVKRLNIRYDELQPILIRIQQCTASDGQQKLLDENQFLFDALHSLETQLSTIHSLCIEKQEVWIEFKIRFDTTYSAFNHLIELYQQNNENLDQLKDIQNELNLLQDHMNYLQQIKSIHFSFSTPNDNLFFFDTNIEHDLSQLQIDYRRKLNEINHQIDQLTENNIKSERLKNILQSIEDNLNSQERKLDTISNQRQLDNELLFENLTELFQQIEKIQIELKETLKTINQFSNENSIEQLKTKFETLQTISNNEYIHLNRLINEYKSFNQISINSKELKEQINECIVNISQYADNRSRITSPEFEQRSPFEQLVQLNIFKNQIQEQLDIIEHHTTVTSKFIQGRIEQLHEDIVSLKEEIDSILDKENETKSIQMKVDQLIETLQNELHRHPTFTSLLIPDTLETYEKLSNNYFRTLDHLKNELETTIEQFQDTGLHRQYTSRLNQIKEQIETIVLNIKKHTEYLQQGLSEQNLLQNKLHTITEDLDNCENQLVNTTIMKEHQLEQKLQEVKIVFDIIETIFNNVNSESQNLEENYSIPQSQTQIKDIQLRIQRVSRLIQETSEYLNKIHMKKEECDVLLNQLKYWIELKQNSFSNLSQLINENDTQILETKLRHIQNEYDTMQDGYTLLKSIETLQNQLIIINTDEDNQNITKLIEDCHKQLKSCDLSYIETINTLKQIQMNRKKFDNSYQEIEYTINDQRILFEQFIDNNQNILPDHLNQQIEILKTLQKENQTKTDSMIETLKDTTKEIQINENKIEQLIHNNEQLKSNILNEIDQRESLLSQYTQFLNEITQTQTNAVSLSEQPTRSISDEDYTKIKHSSETIFESFDSTSSIGHRLLQDYSQYTQLCHSIQSILESNEQNRQTFEFTMKQTDNDYETSVAIRQEQGEMIENLQKQLLNLEHVVNQTNELDNVQVLDQTYEELNTHLETIRLKVNSMKSDVDNQHISTLNNIQQHLETVSNRNQHHLDTTRPILLEKQSQTELLESTLTWLINIMKNLTTISIEPISIQYDQTLNRLKDMSNEIQLKLSQIEQIDLILNNDPIFKQNHLQLLTYLQNTQENISKLITDREQIQSSAQTLDENVLLISQNIKTLRNNLEHYRLSTNNISEFQEFIEIITHEETQLNICLEALNELNPNLNDIDRNEYTSHIRSVENQIADIKQRLNHIENITIEHQIKYENFEENLQEFIRNIDPFQQTLQTRLIDVTIDDMGIIDNLNRDIQSEEAHLNTLRNKYKILAPDLNDQQREKAETVIHKIETELEQLQEQIEKRKERLNVLAHQRQEFDQASQRVTHWYEDKQRLFSFDQMIPLKINEIERIQKKFDDTLNELNSQRATLENITKLSHEIKQGYSREGQNNLDLHIDELSRKLNNLEESIHNRNRQLNGANEQRREFDRIMNQFNEWIKNTEQQVKDHLANDLQQNTNGLKEKHKSIQLLLQSARDRTNEFEDLTRVYTIVSSTLNDTDRITLDEKFTLLKEKYNRLFDNLTERLNLLDEANHERNEFDNQIEQVQDLYQRLRNDFLQIKQQSSDDNDKFISNENRLEQYKEVLERLDDTNNRLKELIRIQRLLTSKGHRIDFRIGGELNGNLKNLEGQIHNELERTERVLQTESDFHHIEKEFEIYLQISSDELKSAQQQQQDKDISYQTVSDRLQQGEHELSKLIQLSERLKNELPRYQYEQLQHTIQIRQERLQSLVKTCQQARGEHERMIKTQTKLNEELITINDWFQRLIHDLTQPLDLNLSLNNLNDIQDSILQLDASIDQRLIRFNQLFNDELKINNLNDKEIHERLNTLDELKHQVKTHLKNRRDILDETQQQMTEYIKLTNDVKTIICDTDFKLAPFFDGYDRNRLDEHERELNTFEQICNEQTNRLVEAHKLVDIFRLHLRTNAKDLCDSQLRNFHQTIEDLETRIHQRRKELDEIRLKSDRFNSSIVHLQSDTDRLLHMIEKAPDSAETLVTEIDTTFSALQYLGRDLKKSLDVSSSTDIDRELKDMASSVESIRDSLDRAKKSYEENEAIRERIEKTLNKIKIFINRKQQELNQSADSAYISIDLSRRSMEMKSFIKDVDLETSHLSEVPELITTLTEKKYDQQIIHSLDKKYEETLSNLQSLKVETTKTIENLDGQVQEEEKLRQHARSILSVIQRTKVQLIELRPTINNEANQKLQKINDDLTTNFQSFEQSLNNYKHIYGNISDDLDKMITRVTEDMTELRSRLDEKQIEIQVYNTTRDEYENIIENITKIIQTIETKPQQTHGSDLQQNLNLLKDLTNELQTHRSLIDRLQLLSSGLSSQITDTNERERVRRRLNEITRRWTELEQNILTEEENMEEIKNLSESYNHINQICEKCLKQTQDLIHELTNAKNVETFDQLIPKAKTTLFEYQTSFEQLQRLRNRCNRLVQTNKTSEAIQKLNEVDRLLNELTSHRENLEQRLDLSQKIHFQLNEFNKQYLFYEQWFENIQRTNQILSEQTLTIDEKLQRYHDIQIELDKRKQILNTLTHDYPQISQQISSPIQQLLTNIERLKTSITQKQQEYEKQNHQQKDYRNRIESLYEWLKNIHRYESLSDKRDLDSLQKEQKRLLDNHQSINGKIHDIDLLLQNINNSNLPNDTLQKLQQEMEHLKERFTESVTELESRTIFIKKTIKDVDEQQRKHRNYQESFNKLTSLVQQDSETSDRSIEDALKSLDEQMVKFENENEERDRRKREREREWHLFMDEISLLRDKLTTFKQRKNNGNDSIEDQLHFIRNQDQELDQYQQDLFHLRQYGQTMSIDDGNSMPLPSELQLLQSMITFLKDQFEQRRQGLIQTERRRDIYLNECKLYEDTYNSAMERLNHSIQIASTSDQYARQLSEYKTYNEQINTKRHEINLLYDQLDQDTRTRYIKQHHQLEKRSNDLQDKIIQQIIRSEYLLRLWKEYEIRLEDFKHLIDDIEKKLSSIKRLWSFEQIETAFVLYKDFKQHLVIIEPELLHLNDEIQTLCKELNVISLQNDITHVKDNFNRIAIDIKDKFDSHKSAIVIANDIKRNLNNFEEILNQCSIESQTTIHDGDVIEMKNQLDKMIDVEKRLDNIADIYSNTITLVKRLTSYNLYDLQSVEEILKNFHQNWKSIKTIVLRNENILHENIINNLPSRQACKEIVSFMETIKRLLDEDHGAPVNNKETLEKLLKRYRDMHVDVLNHQMVIDILNESFQQESNVDLTSIDYMEQIKQINIDWIKIKSLISTRIDNLEQLNDQFNEFDQTVRTLSDWFQEQTSDLEFMRSRNMEAGIKDNLRRCNELEYQLSSKQQILTSLKSYGNRMSSSSSTFRISDQDGTIQNLRHLIDHLSPSIEQLKLKSKSVLSDWQDYNRNLLQIEKILSEAEAEVDRVETSAVNVETYEMSTRKAQEHLQIIELHRHELEQITSQGRQLSGHCDDQTSIKINEITQRIQQQWTTVEQRLKEITKSAREVVDNWRQFNSSYVNLLDRLSELEGRWYTIQREKFTLDVESLLEKAKDFQQRIQQLNNEITKLHEYSLKLNKHLPPIAVKKIDTQYSVIKNQYSELCSFQDKLLTDCNELKQREKVYFEYINDLTQIINQIQTTLKSQQINDENETNNLKQLHELHTLLESKHDLIERLNSNEYLSYFKRAKHFHEIMIEYSHTNESIKNRIKQLEGNQYNKLNFDKRCQKWNEYIQAIEQNSSVVQDNLHTNYHGLLEIDTNLSNIINDFNQRQHELIQLVNEGKQLIENNFIIDQQTFIKLEQRWQTIMKTILNKQENVKNLIKLWLSYQNYLDNYYHLFKIKYEYEQEQLQKPTIVLINQIEQGTYRSALDNDELKDLLDKIYEINRKLRIHSDMNTQIILEKEWNDLQKSANEINMNIKQRSDILLTLLLRYNEVDRTLDNLNILIKSIRTLQQQPTDELDQFILQCQNKDHELSQHRYELQRIRQTITEISPDLHSDDIRQLMQKLNLLEIQWTDAEHVLTTLIDGLTKKRSEFHEFECKFKRLYEWLENFCNREMNYRIDGLTLEASLDILKNEIRNLISDKRRNVTDLIISSRVLQTYSIDQMRLQTIKQQTDQLEQLLNKTEEHIEKRIKKTETILTMLHDFEQGLENLRTWMDTIETNLQKPFSLNTFNTNELYNYQQLIFTIENDMDNHNTVINNVLALGQNLLNESDIRPRNIDTIPRTIHSIEQRWISLKDLIRKRKLELETINVSWKDTDDGIKRVSKMITDHERFVSEIRRTSGEGVQGIKNEYKSLENFKRTLDDDGKDLQQITDYYSETIRSHPTSDTSNEIRIKLKELNNRWTTLNETVHETLKNLKYMLSIHGDFQLTQDSLALWLTDLDVVLTNLEHLSEASSKEKIRQLNEMDEEIREKQTKIEYVRTCANYLLGKTIDARGLTINMNELTKFCQQLKDLTKRISKLKKKLTKSKVHTSPSSRSRSPQRLLRSRDRLFHSYNQIEWGDRYERAQNLFSDFEDILLQINGDFLAKEEIIRSEIPRGVHIEDLSNEFTYTRILTTTRRKIDALRELIKHIEKELNPLLVDDLNNDPVVIDIMEKWKRLETLAHDKDERLKENRKQWKHFQRQLEDLELATQQLTNLNYSVPRTVYSKADVHREQVHRLDELQTLFQSIRNIADQFSDNTSEWLLIEHRLQSIKESFDLLSLKTNREHREIKTTLVQAEDIKREILGITSRLDHLESLNHSLEPVDENELHISINRTKLHRFIRIHDDLDILNERLISLNERSVCLLSGDHLRIKNDLKLITDRLNSIKRIVKIYLERLEKFLAKHEFHENILLTNHSTLRSSNSNLQRVYQ</sequence>
<feature type="coiled-coil region" evidence="6">
    <location>
        <begin position="1972"/>
        <end position="2061"/>
    </location>
</feature>
<gene>
    <name evidence="8" type="ORF">OKA104_LOCUS20355</name>
</gene>
<feature type="coiled-coil region" evidence="6">
    <location>
        <begin position="205"/>
        <end position="236"/>
    </location>
</feature>
<protein>
    <submittedName>
        <fullName evidence="8">Uncharacterized protein</fullName>
    </submittedName>
</protein>
<dbReference type="SMART" id="SM00150">
    <property type="entry name" value="SPEC"/>
    <property type="match status" value="10"/>
</dbReference>
<feature type="region of interest" description="Disordered" evidence="7">
    <location>
        <begin position="4898"/>
        <end position="4918"/>
    </location>
</feature>
<feature type="coiled-coil region" evidence="6">
    <location>
        <begin position="635"/>
        <end position="725"/>
    </location>
</feature>
<feature type="coiled-coil region" evidence="6">
    <location>
        <begin position="315"/>
        <end position="370"/>
    </location>
</feature>
<evidence type="ECO:0000256" key="3">
    <source>
        <dbReference type="ARBA" id="ARBA00022737"/>
    </source>
</evidence>
<evidence type="ECO:0000256" key="4">
    <source>
        <dbReference type="ARBA" id="ARBA00023136"/>
    </source>
</evidence>
<feature type="coiled-coil region" evidence="6">
    <location>
        <begin position="1807"/>
        <end position="1884"/>
    </location>
</feature>
<feature type="coiled-coil region" evidence="6">
    <location>
        <begin position="3835"/>
        <end position="3862"/>
    </location>
</feature>
<keyword evidence="4" id="KW-0472">Membrane</keyword>
<evidence type="ECO:0000256" key="1">
    <source>
        <dbReference type="ARBA" id="ARBA00004126"/>
    </source>
</evidence>
<dbReference type="InterPro" id="IPR018159">
    <property type="entry name" value="Spectrin/alpha-actinin"/>
</dbReference>
<feature type="coiled-coil region" evidence="6">
    <location>
        <begin position="572"/>
        <end position="606"/>
    </location>
</feature>
<keyword evidence="3" id="KW-0677">Repeat</keyword>
<evidence type="ECO:0000256" key="6">
    <source>
        <dbReference type="SAM" id="Coils"/>
    </source>
</evidence>
<evidence type="ECO:0000256" key="2">
    <source>
        <dbReference type="ARBA" id="ARBA00022553"/>
    </source>
</evidence>
<dbReference type="GO" id="GO:0031965">
    <property type="term" value="C:nuclear membrane"/>
    <property type="evidence" value="ECO:0007669"/>
    <property type="project" value="UniProtKB-SubCell"/>
</dbReference>
<dbReference type="SUPFAM" id="SSF46966">
    <property type="entry name" value="Spectrin repeat"/>
    <property type="match status" value="10"/>
</dbReference>
<evidence type="ECO:0000256" key="5">
    <source>
        <dbReference type="ARBA" id="ARBA00023242"/>
    </source>
</evidence>